<dbReference type="PANTHER" id="PTHR14917">
    <property type="entry name" value="SPERMATOGENESIS-ASSOCIATED PROTEIN 7"/>
    <property type="match status" value="1"/>
</dbReference>
<dbReference type="AlphaFoldDB" id="A0AAW2F9G3"/>
<accession>A0AAW2F9G3</accession>
<feature type="compositionally biased region" description="Basic and acidic residues" evidence="1">
    <location>
        <begin position="489"/>
        <end position="507"/>
    </location>
</feature>
<name>A0AAW2F9G3_9HYME</name>
<feature type="region of interest" description="Disordered" evidence="1">
    <location>
        <begin position="450"/>
        <end position="507"/>
    </location>
</feature>
<reference evidence="2 3" key="1">
    <citation type="submission" date="2023-03" db="EMBL/GenBank/DDBJ databases">
        <title>High recombination rates correlate with genetic variation in Cardiocondyla obscurior ants.</title>
        <authorList>
            <person name="Errbii M."/>
        </authorList>
    </citation>
    <scope>NUCLEOTIDE SEQUENCE [LARGE SCALE GENOMIC DNA]</scope>
    <source>
        <strain evidence="2">Alpha-2009</strain>
        <tissue evidence="2">Whole body</tissue>
    </source>
</reference>
<feature type="region of interest" description="Disordered" evidence="1">
    <location>
        <begin position="130"/>
        <end position="156"/>
    </location>
</feature>
<dbReference type="Proteomes" id="UP001430953">
    <property type="component" value="Unassembled WGS sequence"/>
</dbReference>
<dbReference type="InterPro" id="IPR029357">
    <property type="entry name" value="SPATA7"/>
</dbReference>
<dbReference type="PANTHER" id="PTHR14917:SF4">
    <property type="entry name" value="SPERMATOGENESIS-ASSOCIATED 7"/>
    <property type="match status" value="1"/>
</dbReference>
<proteinExistence type="predicted"/>
<organism evidence="2 3">
    <name type="scientific">Cardiocondyla obscurior</name>
    <dbReference type="NCBI Taxonomy" id="286306"/>
    <lineage>
        <taxon>Eukaryota</taxon>
        <taxon>Metazoa</taxon>
        <taxon>Ecdysozoa</taxon>
        <taxon>Arthropoda</taxon>
        <taxon>Hexapoda</taxon>
        <taxon>Insecta</taxon>
        <taxon>Pterygota</taxon>
        <taxon>Neoptera</taxon>
        <taxon>Endopterygota</taxon>
        <taxon>Hymenoptera</taxon>
        <taxon>Apocrita</taxon>
        <taxon>Aculeata</taxon>
        <taxon>Formicoidea</taxon>
        <taxon>Formicidae</taxon>
        <taxon>Myrmicinae</taxon>
        <taxon>Cardiocondyla</taxon>
    </lineage>
</organism>
<gene>
    <name evidence="2" type="ORF">PUN28_013872</name>
</gene>
<dbReference type="GO" id="GO:0005930">
    <property type="term" value="C:axoneme"/>
    <property type="evidence" value="ECO:0007669"/>
    <property type="project" value="TreeGrafter"/>
</dbReference>
<evidence type="ECO:0000313" key="2">
    <source>
        <dbReference type="EMBL" id="KAL0110577.1"/>
    </source>
</evidence>
<keyword evidence="3" id="KW-1185">Reference proteome</keyword>
<comment type="caution">
    <text evidence="2">The sequence shown here is derived from an EMBL/GenBank/DDBJ whole genome shotgun (WGS) entry which is preliminary data.</text>
</comment>
<sequence length="507" mass="58734">MTKCMRKQVNLKSSVYNQTGQNYFEQLAAYNSMNAHLRRILLAKNVVDTSNKTCLKKNQCKVQGGDDNRIYLRLERTNNVIDKLAYDTQHHPMDILRINLNARHPDCYNYNLDRVRVCNNQMSYEDIDEMDYPQQSGSKNKKSPTTARSPKRKKLSSNFCCKREEKSTRQISQVVGPSTFSRQRKYRYEKEFSVPCPAARLDAAISQSPRQKLTDGHCSLSSSFECFDYDKKSTEELIYKRLSSQKEEEKKYVKFIYDITKEIMQRGLYTDKELQDVFKKHVNQHKGILNTNKMLYEIYQLKISLNIPDDSDTDEELEDLIHTQKLLSVSEIRPPTPPKVLDENKVMEKLESYQKMITDKKVPRNDKAVMLVDANPEIIVTERDVLTSLIEAGVDPKQVQYICKKLRYKSKDVSSIETTREMDTETTNFPDLKMENLKLEHDDKTASIEAETAESARDTSVADYSAESFEQQETNSSTSNLISTQDEMVEIKEETESEITSKDKTES</sequence>
<dbReference type="GO" id="GO:0036064">
    <property type="term" value="C:ciliary basal body"/>
    <property type="evidence" value="ECO:0007669"/>
    <property type="project" value="TreeGrafter"/>
</dbReference>
<evidence type="ECO:0008006" key="4">
    <source>
        <dbReference type="Google" id="ProtNLM"/>
    </source>
</evidence>
<protein>
    <recommendedName>
        <fullName evidence="4">Spermatogenesis-associated protein 7 like protein</fullName>
    </recommendedName>
</protein>
<dbReference type="EMBL" id="JADYXP020000014">
    <property type="protein sequence ID" value="KAL0110577.1"/>
    <property type="molecule type" value="Genomic_DNA"/>
</dbReference>
<evidence type="ECO:0000313" key="3">
    <source>
        <dbReference type="Proteomes" id="UP001430953"/>
    </source>
</evidence>
<feature type="compositionally biased region" description="Polar residues" evidence="1">
    <location>
        <begin position="468"/>
        <end position="486"/>
    </location>
</feature>
<dbReference type="Pfam" id="PF15244">
    <property type="entry name" value="HSD3"/>
    <property type="match status" value="1"/>
</dbReference>
<dbReference type="GO" id="GO:0000226">
    <property type="term" value="P:microtubule cytoskeleton organization"/>
    <property type="evidence" value="ECO:0007669"/>
    <property type="project" value="TreeGrafter"/>
</dbReference>
<evidence type="ECO:0000256" key="1">
    <source>
        <dbReference type="SAM" id="MobiDB-lite"/>
    </source>
</evidence>
<feature type="compositionally biased region" description="Polar residues" evidence="1">
    <location>
        <begin position="133"/>
        <end position="148"/>
    </location>
</feature>